<keyword evidence="1" id="KW-0812">Transmembrane</keyword>
<proteinExistence type="predicted"/>
<evidence type="ECO:0000313" key="3">
    <source>
        <dbReference type="Proteomes" id="UP001627154"/>
    </source>
</evidence>
<comment type="caution">
    <text evidence="2">The sequence shown here is derived from an EMBL/GenBank/DDBJ whole genome shotgun (WGS) entry which is preliminary data.</text>
</comment>
<sequence length="112" mass="13003">MFHPNINKSEEKRIALGWLLRSSSYYYSCGDHRCTTARIILLQVQWRIVSNILLAIWTIIGIRGVRTCARETIRRVCSAFEPITFAVIACIYCNTHIARRRMSYITACISYL</sequence>
<evidence type="ECO:0000313" key="2">
    <source>
        <dbReference type="EMBL" id="KAL3399909.1"/>
    </source>
</evidence>
<protein>
    <submittedName>
        <fullName evidence="2">Uncharacterized protein</fullName>
    </submittedName>
</protein>
<keyword evidence="1" id="KW-1133">Transmembrane helix</keyword>
<keyword evidence="3" id="KW-1185">Reference proteome</keyword>
<dbReference type="Proteomes" id="UP001627154">
    <property type="component" value="Unassembled WGS sequence"/>
</dbReference>
<feature type="transmembrane region" description="Helical" evidence="1">
    <location>
        <begin position="48"/>
        <end position="65"/>
    </location>
</feature>
<accession>A0ABD2X438</accession>
<evidence type="ECO:0000256" key="1">
    <source>
        <dbReference type="SAM" id="Phobius"/>
    </source>
</evidence>
<reference evidence="2 3" key="1">
    <citation type="journal article" date="2024" name="bioRxiv">
        <title>A reference genome for Trichogramma kaykai: A tiny desert-dwelling parasitoid wasp with competing sex-ratio distorters.</title>
        <authorList>
            <person name="Culotta J."/>
            <person name="Lindsey A.R."/>
        </authorList>
    </citation>
    <scope>NUCLEOTIDE SEQUENCE [LARGE SCALE GENOMIC DNA]</scope>
    <source>
        <strain evidence="2 3">KSX58</strain>
    </source>
</reference>
<dbReference type="AlphaFoldDB" id="A0ABD2X438"/>
<dbReference type="EMBL" id="JBJJXI010000055">
    <property type="protein sequence ID" value="KAL3399909.1"/>
    <property type="molecule type" value="Genomic_DNA"/>
</dbReference>
<keyword evidence="1" id="KW-0472">Membrane</keyword>
<organism evidence="2 3">
    <name type="scientific">Trichogramma kaykai</name>
    <dbReference type="NCBI Taxonomy" id="54128"/>
    <lineage>
        <taxon>Eukaryota</taxon>
        <taxon>Metazoa</taxon>
        <taxon>Ecdysozoa</taxon>
        <taxon>Arthropoda</taxon>
        <taxon>Hexapoda</taxon>
        <taxon>Insecta</taxon>
        <taxon>Pterygota</taxon>
        <taxon>Neoptera</taxon>
        <taxon>Endopterygota</taxon>
        <taxon>Hymenoptera</taxon>
        <taxon>Apocrita</taxon>
        <taxon>Proctotrupomorpha</taxon>
        <taxon>Chalcidoidea</taxon>
        <taxon>Trichogrammatidae</taxon>
        <taxon>Trichogramma</taxon>
    </lineage>
</organism>
<name>A0ABD2X438_9HYME</name>
<gene>
    <name evidence="2" type="ORF">TKK_007129</name>
</gene>